<keyword evidence="3" id="KW-0732">Signal</keyword>
<comment type="caution">
    <text evidence="4">The sequence shown here is derived from an EMBL/GenBank/DDBJ whole genome shotgun (WGS) entry which is preliminary data.</text>
</comment>
<feature type="chain" id="PRO_5040848815" evidence="3">
    <location>
        <begin position="18"/>
        <end position="1058"/>
    </location>
</feature>
<evidence type="ECO:0000313" key="4">
    <source>
        <dbReference type="EMBL" id="GMH99051.1"/>
    </source>
</evidence>
<feature type="compositionally biased region" description="Low complexity" evidence="1">
    <location>
        <begin position="899"/>
        <end position="910"/>
    </location>
</feature>
<feature type="signal peptide" evidence="3">
    <location>
        <begin position="1"/>
        <end position="17"/>
    </location>
</feature>
<evidence type="ECO:0000313" key="5">
    <source>
        <dbReference type="Proteomes" id="UP001165122"/>
    </source>
</evidence>
<feature type="compositionally biased region" description="Polar residues" evidence="1">
    <location>
        <begin position="942"/>
        <end position="953"/>
    </location>
</feature>
<feature type="compositionally biased region" description="Basic and acidic residues" evidence="1">
    <location>
        <begin position="873"/>
        <end position="885"/>
    </location>
</feature>
<dbReference type="OrthoDB" id="42342at2759"/>
<sequence length="1058" mass="116801">MILWGVLTFLRITGVEGSLPRSSGEVGNVIGGLKGTLQKTNRRNLLSNPSYTGPDDPTGELEIASGSGDDGYCAQRGFAFIGISFSVLDHDGENGCPNVNYYPDNDYHDNIDQSNNYGNPNSYALNNQLPLQCLLDRTYKYISSSDIDGWLIGGGNHYEAFDGKMPYIDSSHTELLRIGSVDANQGGMSMDDIYEFFDSIWLPPIRVYPTYFKGNNDMELKVNIWETYTGGEYCVDNGQLCGCPDSEGGEGDYEWFSDCIIDKLAGESECADDDMTGPHVSAIRGVKYKSDDQKDALILSNNNLVMAWQDAYPEGVNIGTQATNIMFTDDDVSDYETEHGYGAMYFFFGRVAITKAFRPSRNLTETELAYSEFTLYNEFNSSDNYDASAIEYSGSNQEGDYDCYDYNFWDSDYWDNMSGKTLPCNCAADGEAFLGIALAKHVQLGSTSAVNGGAYENFQTTFRLSQLTANMTDYILGFDSNHATTVGLHYDAEENGFATIIEEDNAHIKLFPLGNLDPDYGGIDIADVISTVSKINFSELVIKPAFVAIEANNGDVVLYWEMECNSAIGQLFNELAALLGNPIFECDGVTDGSCGPSFSNSPQYFCAGPLMSDTCDAGCAWNATGPGSFCLQTTLMYAPIFQDDMAATYLTSANKLVDSWRFESTTLENGTISIDYNSPIAATAMSSSIWAKGEKVSNSGHKPLCNGNPGCLTVFYNPMHPHASIPPCRGDGTVYYRSYYDAFGMASDNSDGDYDHQIDILTKTTDTVKVLMKGIVLMAVSLIFSFSALIGYRKYSRRRKKGMSASEIFFGRASKGKRSRGGKKKKKKKKSTTERRSDKNKDRGSSPGRDKSRNRKSLDDGKKSAKKKKIKRKSVEDAQMERANKADAMVSSLLRKQQSSSASNPYNYPNLTNSLSQSSRQYEPPETYTIPNDVRGSPRGKWSSSDKNPQSRYDSYEHSTVERSSSGSVQYDTFSREINERSPPASSTSYTMPDDDDSVVDKKRLKSISSSKSTSSSAPDRREKSSRQKGRNEKKKNRLGRSRSGEEGEIAESNTFLV</sequence>
<evidence type="ECO:0000256" key="1">
    <source>
        <dbReference type="SAM" id="MobiDB-lite"/>
    </source>
</evidence>
<keyword evidence="2" id="KW-0472">Membrane</keyword>
<evidence type="ECO:0000256" key="2">
    <source>
        <dbReference type="SAM" id="Phobius"/>
    </source>
</evidence>
<feature type="transmembrane region" description="Helical" evidence="2">
    <location>
        <begin position="770"/>
        <end position="792"/>
    </location>
</feature>
<keyword evidence="5" id="KW-1185">Reference proteome</keyword>
<keyword evidence="2" id="KW-1133">Transmembrane helix</keyword>
<name>A0A9W7BZ79_9STRA</name>
<feature type="compositionally biased region" description="Polar residues" evidence="1">
    <location>
        <begin position="911"/>
        <end position="921"/>
    </location>
</feature>
<reference evidence="5" key="1">
    <citation type="journal article" date="2023" name="Commun. Biol.">
        <title>Genome analysis of Parmales, the sister group of diatoms, reveals the evolutionary specialization of diatoms from phago-mixotrophs to photoautotrophs.</title>
        <authorList>
            <person name="Ban H."/>
            <person name="Sato S."/>
            <person name="Yoshikawa S."/>
            <person name="Yamada K."/>
            <person name="Nakamura Y."/>
            <person name="Ichinomiya M."/>
            <person name="Sato N."/>
            <person name="Blanc-Mathieu R."/>
            <person name="Endo H."/>
            <person name="Kuwata A."/>
            <person name="Ogata H."/>
        </authorList>
    </citation>
    <scope>NUCLEOTIDE SEQUENCE [LARGE SCALE GENOMIC DNA]</scope>
    <source>
        <strain evidence="5">NIES 3700</strain>
    </source>
</reference>
<dbReference type="AlphaFoldDB" id="A0A9W7BZ79"/>
<feature type="compositionally biased region" description="Low complexity" evidence="1">
    <location>
        <begin position="1007"/>
        <end position="1017"/>
    </location>
</feature>
<feature type="compositionally biased region" description="Basic and acidic residues" evidence="1">
    <location>
        <begin position="831"/>
        <end position="863"/>
    </location>
</feature>
<feature type="compositionally biased region" description="Basic residues" evidence="1">
    <location>
        <begin position="814"/>
        <end position="830"/>
    </location>
</feature>
<keyword evidence="2" id="KW-0812">Transmembrane</keyword>
<dbReference type="EMBL" id="BRXW01000003">
    <property type="protein sequence ID" value="GMH99051.1"/>
    <property type="molecule type" value="Genomic_DNA"/>
</dbReference>
<accession>A0A9W7BZ79</accession>
<organism evidence="4 5">
    <name type="scientific">Triparma laevis f. longispina</name>
    <dbReference type="NCBI Taxonomy" id="1714387"/>
    <lineage>
        <taxon>Eukaryota</taxon>
        <taxon>Sar</taxon>
        <taxon>Stramenopiles</taxon>
        <taxon>Ochrophyta</taxon>
        <taxon>Bolidophyceae</taxon>
        <taxon>Parmales</taxon>
        <taxon>Triparmaceae</taxon>
        <taxon>Triparma</taxon>
    </lineage>
</organism>
<dbReference type="Proteomes" id="UP001165122">
    <property type="component" value="Unassembled WGS sequence"/>
</dbReference>
<protein>
    <submittedName>
        <fullName evidence="4">Uncharacterized protein</fullName>
    </submittedName>
</protein>
<feature type="compositionally biased region" description="Polar residues" evidence="1">
    <location>
        <begin position="962"/>
        <end position="973"/>
    </location>
</feature>
<feature type="region of interest" description="Disordered" evidence="1">
    <location>
        <begin position="807"/>
        <end position="1058"/>
    </location>
</feature>
<feature type="compositionally biased region" description="Basic residues" evidence="1">
    <location>
        <begin position="1027"/>
        <end position="1041"/>
    </location>
</feature>
<proteinExistence type="predicted"/>
<gene>
    <name evidence="4" type="ORF">TrLO_g3611</name>
</gene>
<evidence type="ECO:0000256" key="3">
    <source>
        <dbReference type="SAM" id="SignalP"/>
    </source>
</evidence>